<feature type="compositionally biased region" description="Low complexity" evidence="3">
    <location>
        <begin position="1"/>
        <end position="18"/>
    </location>
</feature>
<dbReference type="InterPro" id="IPR036291">
    <property type="entry name" value="NAD(P)-bd_dom_sf"/>
</dbReference>
<feature type="domain" description="Shikimate dehydrogenase substrate binding N-terminal" evidence="4">
    <location>
        <begin position="19"/>
        <end position="101"/>
    </location>
</feature>
<dbReference type="CDD" id="cd01065">
    <property type="entry name" value="NAD_bind_Shikimate_DH"/>
    <property type="match status" value="1"/>
</dbReference>
<dbReference type="PANTHER" id="PTHR21089:SF1">
    <property type="entry name" value="BIFUNCTIONAL 3-DEHYDROQUINATE DEHYDRATASE_SHIKIMATE DEHYDROGENASE, CHLOROPLASTIC"/>
    <property type="match status" value="1"/>
</dbReference>
<name>A0A917BJS3_9MICO</name>
<evidence type="ECO:0000256" key="1">
    <source>
        <dbReference type="ARBA" id="ARBA00004871"/>
    </source>
</evidence>
<dbReference type="InterPro" id="IPR046346">
    <property type="entry name" value="Aminoacid_DH-like_N_sf"/>
</dbReference>
<feature type="domain" description="SDH C-terminal" evidence="5">
    <location>
        <begin position="253"/>
        <end position="282"/>
    </location>
</feature>
<keyword evidence="2" id="KW-0028">Amino-acid biosynthesis</keyword>
<proteinExistence type="predicted"/>
<dbReference type="Gene3D" id="3.40.50.720">
    <property type="entry name" value="NAD(P)-binding Rossmann-like Domain"/>
    <property type="match status" value="1"/>
</dbReference>
<sequence>MLTPDGPDADAPPGRRAGVVGSPVAHSLSPVLHRAAYAALGLSGWTYDAHEVRAGALAAHVEALGPDWVGLSVTMPGKEEALGLAGARGEEAELTGAANTLVRSEDGWRADNTDVHGLRTALVEAGATTARTPTVLGGGATARSALVALVALGAEQVHVVVRDRLRPETAALVERLQLPVTVVRLGDGPLLLDRRHTDVVVSTLPAGAATPDVVPGEPGLAPVLLDVVYAPWPGPFARAVRRLGPAAPAVARGTGMLLHQAVRQVELMTGHDGPVEAMRAALIAAGEDS</sequence>
<dbReference type="GO" id="GO:0004764">
    <property type="term" value="F:shikimate 3-dehydrogenase (NADP+) activity"/>
    <property type="evidence" value="ECO:0007669"/>
    <property type="project" value="InterPro"/>
</dbReference>
<evidence type="ECO:0000256" key="2">
    <source>
        <dbReference type="ARBA" id="ARBA00023141"/>
    </source>
</evidence>
<dbReference type="GO" id="GO:0050661">
    <property type="term" value="F:NADP binding"/>
    <property type="evidence" value="ECO:0007669"/>
    <property type="project" value="TreeGrafter"/>
</dbReference>
<gene>
    <name evidence="6" type="ORF">GCM10011366_15480</name>
</gene>
<comment type="pathway">
    <text evidence="1">Metabolic intermediate biosynthesis; chorismate biosynthesis; chorismate from D-erythrose 4-phosphate and phosphoenolpyruvate: step 4/7.</text>
</comment>
<dbReference type="SUPFAM" id="SSF51735">
    <property type="entry name" value="NAD(P)-binding Rossmann-fold domains"/>
    <property type="match status" value="1"/>
</dbReference>
<feature type="region of interest" description="Disordered" evidence="3">
    <location>
        <begin position="1"/>
        <end position="21"/>
    </location>
</feature>
<dbReference type="InterPro" id="IPR041121">
    <property type="entry name" value="SDH_C"/>
</dbReference>
<dbReference type="Pfam" id="PF08501">
    <property type="entry name" value="Shikimate_dh_N"/>
    <property type="match status" value="1"/>
</dbReference>
<dbReference type="Gene3D" id="3.40.50.10860">
    <property type="entry name" value="Leucine Dehydrogenase, chain A, domain 1"/>
    <property type="match status" value="1"/>
</dbReference>
<dbReference type="AlphaFoldDB" id="A0A917BJS3"/>
<evidence type="ECO:0000313" key="6">
    <source>
        <dbReference type="EMBL" id="GGF48547.1"/>
    </source>
</evidence>
<evidence type="ECO:0000256" key="3">
    <source>
        <dbReference type="SAM" id="MobiDB-lite"/>
    </source>
</evidence>
<keyword evidence="7" id="KW-1185">Reference proteome</keyword>
<keyword evidence="2" id="KW-0057">Aromatic amino acid biosynthesis</keyword>
<dbReference type="RefSeq" id="WP_308642564.1">
    <property type="nucleotide sequence ID" value="NZ_BAABKH010000005.1"/>
</dbReference>
<dbReference type="SUPFAM" id="SSF53223">
    <property type="entry name" value="Aminoacid dehydrogenase-like, N-terminal domain"/>
    <property type="match status" value="1"/>
</dbReference>
<organism evidence="6 7">
    <name type="scientific">Ornithinimicrobium tianjinense</name>
    <dbReference type="NCBI Taxonomy" id="1195761"/>
    <lineage>
        <taxon>Bacteria</taxon>
        <taxon>Bacillati</taxon>
        <taxon>Actinomycetota</taxon>
        <taxon>Actinomycetes</taxon>
        <taxon>Micrococcales</taxon>
        <taxon>Ornithinimicrobiaceae</taxon>
        <taxon>Ornithinimicrobium</taxon>
    </lineage>
</organism>
<dbReference type="InterPro" id="IPR013708">
    <property type="entry name" value="Shikimate_DH-bd_N"/>
</dbReference>
<evidence type="ECO:0000259" key="4">
    <source>
        <dbReference type="Pfam" id="PF08501"/>
    </source>
</evidence>
<dbReference type="EMBL" id="BMEM01000001">
    <property type="protein sequence ID" value="GGF48547.1"/>
    <property type="molecule type" value="Genomic_DNA"/>
</dbReference>
<dbReference type="Proteomes" id="UP000605670">
    <property type="component" value="Unassembled WGS sequence"/>
</dbReference>
<evidence type="ECO:0000313" key="7">
    <source>
        <dbReference type="Proteomes" id="UP000605670"/>
    </source>
</evidence>
<dbReference type="GO" id="GO:0009073">
    <property type="term" value="P:aromatic amino acid family biosynthetic process"/>
    <property type="evidence" value="ECO:0007669"/>
    <property type="project" value="UniProtKB-KW"/>
</dbReference>
<protein>
    <submittedName>
        <fullName evidence="6">Shikimate-5-dehydrogenase (AroE)</fullName>
    </submittedName>
</protein>
<reference evidence="6" key="1">
    <citation type="journal article" date="2014" name="Int. J. Syst. Evol. Microbiol.">
        <title>Complete genome sequence of Corynebacterium casei LMG S-19264T (=DSM 44701T), isolated from a smear-ripened cheese.</title>
        <authorList>
            <consortium name="US DOE Joint Genome Institute (JGI-PGF)"/>
            <person name="Walter F."/>
            <person name="Albersmeier A."/>
            <person name="Kalinowski J."/>
            <person name="Ruckert C."/>
        </authorList>
    </citation>
    <scope>NUCLEOTIDE SEQUENCE</scope>
    <source>
        <strain evidence="6">CGMCC 1.12160</strain>
    </source>
</reference>
<reference evidence="6" key="2">
    <citation type="submission" date="2020-09" db="EMBL/GenBank/DDBJ databases">
        <authorList>
            <person name="Sun Q."/>
            <person name="Zhou Y."/>
        </authorList>
    </citation>
    <scope>NUCLEOTIDE SEQUENCE</scope>
    <source>
        <strain evidence="6">CGMCC 1.12160</strain>
    </source>
</reference>
<dbReference type="GO" id="GO:0005829">
    <property type="term" value="C:cytosol"/>
    <property type="evidence" value="ECO:0007669"/>
    <property type="project" value="TreeGrafter"/>
</dbReference>
<dbReference type="PANTHER" id="PTHR21089">
    <property type="entry name" value="SHIKIMATE DEHYDROGENASE"/>
    <property type="match status" value="1"/>
</dbReference>
<dbReference type="NCBIfam" id="NF001311">
    <property type="entry name" value="PRK00258.1-3"/>
    <property type="match status" value="1"/>
</dbReference>
<dbReference type="GO" id="GO:0019632">
    <property type="term" value="P:shikimate metabolic process"/>
    <property type="evidence" value="ECO:0007669"/>
    <property type="project" value="TreeGrafter"/>
</dbReference>
<dbReference type="Pfam" id="PF18317">
    <property type="entry name" value="SDH_C"/>
    <property type="match status" value="1"/>
</dbReference>
<accession>A0A917BJS3</accession>
<dbReference type="InterPro" id="IPR022893">
    <property type="entry name" value="Shikimate_DH_fam"/>
</dbReference>
<evidence type="ECO:0000259" key="5">
    <source>
        <dbReference type="Pfam" id="PF18317"/>
    </source>
</evidence>
<dbReference type="GO" id="GO:0009423">
    <property type="term" value="P:chorismate biosynthetic process"/>
    <property type="evidence" value="ECO:0007669"/>
    <property type="project" value="TreeGrafter"/>
</dbReference>
<comment type="caution">
    <text evidence="6">The sequence shown here is derived from an EMBL/GenBank/DDBJ whole genome shotgun (WGS) entry which is preliminary data.</text>
</comment>